<keyword evidence="3" id="KW-1185">Reference proteome</keyword>
<reference evidence="2 3" key="1">
    <citation type="journal article" date="2019" name="Sci. Rep.">
        <title>Orb-weaving spider Araneus ventricosus genome elucidates the spidroin gene catalogue.</title>
        <authorList>
            <person name="Kono N."/>
            <person name="Nakamura H."/>
            <person name="Ohtoshi R."/>
            <person name="Moran D.A.P."/>
            <person name="Shinohara A."/>
            <person name="Yoshida Y."/>
            <person name="Fujiwara M."/>
            <person name="Mori M."/>
            <person name="Tomita M."/>
            <person name="Arakawa K."/>
        </authorList>
    </citation>
    <scope>NUCLEOTIDE SEQUENCE [LARGE SCALE GENOMIC DNA]</scope>
</reference>
<feature type="compositionally biased region" description="Basic and acidic residues" evidence="1">
    <location>
        <begin position="1"/>
        <end position="10"/>
    </location>
</feature>
<evidence type="ECO:0000313" key="2">
    <source>
        <dbReference type="EMBL" id="GBM27189.1"/>
    </source>
</evidence>
<accession>A0A4Y2EG16</accession>
<organism evidence="2 3">
    <name type="scientific">Araneus ventricosus</name>
    <name type="common">Orbweaver spider</name>
    <name type="synonym">Epeira ventricosa</name>
    <dbReference type="NCBI Taxonomy" id="182803"/>
    <lineage>
        <taxon>Eukaryota</taxon>
        <taxon>Metazoa</taxon>
        <taxon>Ecdysozoa</taxon>
        <taxon>Arthropoda</taxon>
        <taxon>Chelicerata</taxon>
        <taxon>Arachnida</taxon>
        <taxon>Araneae</taxon>
        <taxon>Araneomorphae</taxon>
        <taxon>Entelegynae</taxon>
        <taxon>Araneoidea</taxon>
        <taxon>Araneidae</taxon>
        <taxon>Araneus</taxon>
    </lineage>
</organism>
<proteinExistence type="predicted"/>
<evidence type="ECO:0000256" key="1">
    <source>
        <dbReference type="SAM" id="MobiDB-lite"/>
    </source>
</evidence>
<gene>
    <name evidence="2" type="ORF">AVEN_9857_1</name>
</gene>
<protein>
    <submittedName>
        <fullName evidence="2">Uncharacterized protein</fullName>
    </submittedName>
</protein>
<sequence length="110" mass="12418">MYAHQQRESSPHISDLSLTTPTGTADQGFEPEALQPRCRDHTTRPPLPFGTTPFNSVKNILKLNGSRSLVLKTERVRQNIKEHFCLQNKSPGSPFVRVTQRDLMDFSGLL</sequence>
<comment type="caution">
    <text evidence="2">The sequence shown here is derived from an EMBL/GenBank/DDBJ whole genome shotgun (WGS) entry which is preliminary data.</text>
</comment>
<dbReference type="AlphaFoldDB" id="A0A4Y2EG16"/>
<feature type="compositionally biased region" description="Polar residues" evidence="1">
    <location>
        <begin position="16"/>
        <end position="25"/>
    </location>
</feature>
<evidence type="ECO:0000313" key="3">
    <source>
        <dbReference type="Proteomes" id="UP000499080"/>
    </source>
</evidence>
<dbReference type="Proteomes" id="UP000499080">
    <property type="component" value="Unassembled WGS sequence"/>
</dbReference>
<feature type="region of interest" description="Disordered" evidence="1">
    <location>
        <begin position="1"/>
        <end position="51"/>
    </location>
</feature>
<dbReference type="EMBL" id="BGPR01000578">
    <property type="protein sequence ID" value="GBM27189.1"/>
    <property type="molecule type" value="Genomic_DNA"/>
</dbReference>
<name>A0A4Y2EG16_ARAVE</name>